<comment type="caution">
    <text evidence="1">The sequence shown here is derived from an EMBL/GenBank/DDBJ whole genome shotgun (WGS) entry which is preliminary data.</text>
</comment>
<evidence type="ECO:0000313" key="1">
    <source>
        <dbReference type="EMBL" id="MCZ0963066.1"/>
    </source>
</evidence>
<protein>
    <submittedName>
        <fullName evidence="1">Uncharacterized protein</fullName>
    </submittedName>
</protein>
<reference evidence="1" key="1">
    <citation type="submission" date="2022-12" db="EMBL/GenBank/DDBJ databases">
        <title>Paracoccus sp. EF6 isolated from a lake water.</title>
        <authorList>
            <person name="Liu H."/>
        </authorList>
    </citation>
    <scope>NUCLEOTIDE SEQUENCE</scope>
    <source>
        <strain evidence="1">EF6</strain>
    </source>
</reference>
<dbReference type="RefSeq" id="WP_268943125.1">
    <property type="nucleotide sequence ID" value="NZ_JAPTYD010000028.1"/>
</dbReference>
<organism evidence="1 2">
    <name type="scientific">Paracoccus benzoatiresistens</name>
    <dbReference type="NCBI Taxonomy" id="2997341"/>
    <lineage>
        <taxon>Bacteria</taxon>
        <taxon>Pseudomonadati</taxon>
        <taxon>Pseudomonadota</taxon>
        <taxon>Alphaproteobacteria</taxon>
        <taxon>Rhodobacterales</taxon>
        <taxon>Paracoccaceae</taxon>
        <taxon>Paracoccus</taxon>
    </lineage>
</organism>
<evidence type="ECO:0000313" key="2">
    <source>
        <dbReference type="Proteomes" id="UP001149822"/>
    </source>
</evidence>
<keyword evidence="2" id="KW-1185">Reference proteome</keyword>
<proteinExistence type="predicted"/>
<gene>
    <name evidence="1" type="ORF">OU682_15715</name>
</gene>
<accession>A0ABT4J7F9</accession>
<dbReference type="EMBL" id="JAPTYD010000028">
    <property type="protein sequence ID" value="MCZ0963066.1"/>
    <property type="molecule type" value="Genomic_DNA"/>
</dbReference>
<dbReference type="Proteomes" id="UP001149822">
    <property type="component" value="Unassembled WGS sequence"/>
</dbReference>
<name>A0ABT4J7F9_9RHOB</name>
<sequence length="217" mass="24722">MDAALRNYLRAVGDDIPTLEHCALGTARASVLRLHAACVAEFRATGDLSHIDRRILAAVRTDIGGYNGVSEDEREKFEEALDASLFQNQADTDAFIIGYVEAQLASGSETADVSWLERKAAFCFLLPTRPLEWLRKFPVNAQHPLNQLFDMAVRHGDRADLLALIRDRCSDLDSGMLPHRLEAQRRFWFLRHFWFLDDDQSAVWSVLDRDPDFIFEL</sequence>